<evidence type="ECO:0000256" key="3">
    <source>
        <dbReference type="ARBA" id="ARBA00022692"/>
    </source>
</evidence>
<gene>
    <name evidence="12" type="ORF">RFULGI_LOCUS11645</name>
</gene>
<dbReference type="InterPro" id="IPR019775">
    <property type="entry name" value="WD40_repeat_CS"/>
</dbReference>
<feature type="transmembrane region" description="Helical" evidence="10">
    <location>
        <begin position="306"/>
        <end position="332"/>
    </location>
</feature>
<comment type="subcellular location">
    <subcellularLocation>
        <location evidence="1">Endoplasmic reticulum membrane</location>
        <topology evidence="1">Multi-pass membrane protein</topology>
    </subcellularLocation>
</comment>
<reference evidence="12" key="1">
    <citation type="submission" date="2021-06" db="EMBL/GenBank/DDBJ databases">
        <authorList>
            <person name="Kallberg Y."/>
            <person name="Tangrot J."/>
            <person name="Rosling A."/>
        </authorList>
    </citation>
    <scope>NUCLEOTIDE SEQUENCE</scope>
    <source>
        <strain evidence="12">IN212</strain>
    </source>
</reference>
<organism evidence="12 13">
    <name type="scientific">Racocetra fulgida</name>
    <dbReference type="NCBI Taxonomy" id="60492"/>
    <lineage>
        <taxon>Eukaryota</taxon>
        <taxon>Fungi</taxon>
        <taxon>Fungi incertae sedis</taxon>
        <taxon>Mucoromycota</taxon>
        <taxon>Glomeromycotina</taxon>
        <taxon>Glomeromycetes</taxon>
        <taxon>Diversisporales</taxon>
        <taxon>Gigasporaceae</taxon>
        <taxon>Racocetra</taxon>
    </lineage>
</organism>
<dbReference type="InterPro" id="IPR015943">
    <property type="entry name" value="WD40/YVTN_repeat-like_dom_sf"/>
</dbReference>
<keyword evidence="13" id="KW-1185">Reference proteome</keyword>
<keyword evidence="5" id="KW-0256">Endoplasmic reticulum</keyword>
<keyword evidence="7 10" id="KW-0472">Membrane</keyword>
<evidence type="ECO:0000256" key="7">
    <source>
        <dbReference type="ARBA" id="ARBA00023136"/>
    </source>
</evidence>
<dbReference type="GO" id="GO:0032934">
    <property type="term" value="F:sterol binding"/>
    <property type="evidence" value="ECO:0007669"/>
    <property type="project" value="InterPro"/>
</dbReference>
<feature type="repeat" description="WD" evidence="9">
    <location>
        <begin position="445"/>
        <end position="479"/>
    </location>
</feature>
<keyword evidence="4" id="KW-0677">Repeat</keyword>
<dbReference type="GO" id="GO:0045540">
    <property type="term" value="P:regulation of cholesterol biosynthetic process"/>
    <property type="evidence" value="ECO:0007669"/>
    <property type="project" value="TreeGrafter"/>
</dbReference>
<dbReference type="PROSITE" id="PS00678">
    <property type="entry name" value="WD_REPEATS_1"/>
    <property type="match status" value="1"/>
</dbReference>
<evidence type="ECO:0000256" key="5">
    <source>
        <dbReference type="ARBA" id="ARBA00022824"/>
    </source>
</evidence>
<name>A0A9N9I7J8_9GLOM</name>
<feature type="domain" description="NPC1 middle luminal" evidence="11">
    <location>
        <begin position="11"/>
        <end position="107"/>
    </location>
</feature>
<dbReference type="InterPro" id="IPR030225">
    <property type="entry name" value="SCAP"/>
</dbReference>
<sequence>DKFVEKCGTQPSFFVEQIVIKKTADPKKHKDSGASVLEKDLLLWTLSLQEKIANAIVIYPNQLSDTPLSTSKKYSLSDLCFKPYDSNTCLIHSPLEYWSNSADRLSSDPSILKTLSRTDKTSRGMVIPLNSVFGNVIYEKRNISADSIILTYFLKDMMDDCNEGQTIAIWEAIWRQVMDDIGSDFYIGGDRITSVLIFMVAVTNVYQSNIDLPPLKSALTFVGDALVFPDTRTNVTYWETSKAITADKFWGIVNPDQKNQFAEIRPSRHLTLSYEATQEINENGNCLLHDNGINWKFITNKSIKAFIWVLKFTVFPATGIAFTISFLVGFLLPEDMVIRAARLSKKKRNKVDRIILPASSSFGRSTLCVTTPRVVTLRGHHLADVDLICSNLKGIIVTTAADRHITSWNGKKGMPLKKLERFMRRCESCKCSSTGGIKNCISWPVRAMCMNDNIEVVAAGFEDGVVRVWDINSGQATYILKDTVEDVEQATS</sequence>
<evidence type="ECO:0000256" key="4">
    <source>
        <dbReference type="ARBA" id="ARBA00022737"/>
    </source>
</evidence>
<dbReference type="Pfam" id="PF22314">
    <property type="entry name" value="NPC1_MLD"/>
    <property type="match status" value="1"/>
</dbReference>
<evidence type="ECO:0000256" key="6">
    <source>
        <dbReference type="ARBA" id="ARBA00022989"/>
    </source>
</evidence>
<dbReference type="SUPFAM" id="SSF50978">
    <property type="entry name" value="WD40 repeat-like"/>
    <property type="match status" value="1"/>
</dbReference>
<evidence type="ECO:0000256" key="9">
    <source>
        <dbReference type="PROSITE-ProRule" id="PRU00221"/>
    </source>
</evidence>
<dbReference type="GO" id="GO:0005789">
    <property type="term" value="C:endoplasmic reticulum membrane"/>
    <property type="evidence" value="ECO:0007669"/>
    <property type="project" value="UniProtKB-SubCell"/>
</dbReference>
<dbReference type="EMBL" id="CAJVPZ010025875">
    <property type="protein sequence ID" value="CAG8723867.1"/>
    <property type="molecule type" value="Genomic_DNA"/>
</dbReference>
<evidence type="ECO:0000259" key="11">
    <source>
        <dbReference type="Pfam" id="PF22314"/>
    </source>
</evidence>
<keyword evidence="6 10" id="KW-1133">Transmembrane helix</keyword>
<dbReference type="Gene3D" id="2.130.10.10">
    <property type="entry name" value="YVTN repeat-like/Quinoprotein amine dehydrogenase"/>
    <property type="match status" value="1"/>
</dbReference>
<evidence type="ECO:0000256" key="2">
    <source>
        <dbReference type="ARBA" id="ARBA00022574"/>
    </source>
</evidence>
<dbReference type="OrthoDB" id="6510177at2759"/>
<keyword evidence="3 10" id="KW-0812">Transmembrane</keyword>
<evidence type="ECO:0000256" key="8">
    <source>
        <dbReference type="ARBA" id="ARBA00023180"/>
    </source>
</evidence>
<evidence type="ECO:0000256" key="10">
    <source>
        <dbReference type="SAM" id="Phobius"/>
    </source>
</evidence>
<evidence type="ECO:0000313" key="12">
    <source>
        <dbReference type="EMBL" id="CAG8723867.1"/>
    </source>
</evidence>
<proteinExistence type="predicted"/>
<keyword evidence="2 9" id="KW-0853">WD repeat</keyword>
<protein>
    <submittedName>
        <fullName evidence="12">16952_t:CDS:1</fullName>
    </submittedName>
</protein>
<evidence type="ECO:0000256" key="1">
    <source>
        <dbReference type="ARBA" id="ARBA00004477"/>
    </source>
</evidence>
<dbReference type="InterPro" id="IPR001680">
    <property type="entry name" value="WD40_rpt"/>
</dbReference>
<dbReference type="GO" id="GO:0032933">
    <property type="term" value="P:SREBP signaling pathway"/>
    <property type="evidence" value="ECO:0007669"/>
    <property type="project" value="InterPro"/>
</dbReference>
<evidence type="ECO:0000313" key="13">
    <source>
        <dbReference type="Proteomes" id="UP000789396"/>
    </source>
</evidence>
<dbReference type="InterPro" id="IPR053956">
    <property type="entry name" value="NPC1_MLD"/>
</dbReference>
<accession>A0A9N9I7J8</accession>
<dbReference type="PROSITE" id="PS50082">
    <property type="entry name" value="WD_REPEATS_2"/>
    <property type="match status" value="1"/>
</dbReference>
<dbReference type="AlphaFoldDB" id="A0A9N9I7J8"/>
<dbReference type="PANTHER" id="PTHR46378">
    <property type="entry name" value="STEROL REGULATORY ELEMENT-BINDING PROTEIN CLEAVAGE-ACTIVATING PROTEIN"/>
    <property type="match status" value="1"/>
</dbReference>
<feature type="non-terminal residue" evidence="12">
    <location>
        <position position="492"/>
    </location>
</feature>
<dbReference type="PANTHER" id="PTHR46378:SF1">
    <property type="entry name" value="STEROL REGULATORY ELEMENT-BINDING PROTEIN CLEAVAGE-ACTIVATING PROTEIN"/>
    <property type="match status" value="1"/>
</dbReference>
<feature type="non-terminal residue" evidence="12">
    <location>
        <position position="1"/>
    </location>
</feature>
<comment type="caution">
    <text evidence="12">The sequence shown here is derived from an EMBL/GenBank/DDBJ whole genome shotgun (WGS) entry which is preliminary data.</text>
</comment>
<keyword evidence="8" id="KW-0325">Glycoprotein</keyword>
<dbReference type="GO" id="GO:0032936">
    <property type="term" value="C:SREBP-SCAP complex"/>
    <property type="evidence" value="ECO:0007669"/>
    <property type="project" value="TreeGrafter"/>
</dbReference>
<dbReference type="GO" id="GO:0000139">
    <property type="term" value="C:Golgi membrane"/>
    <property type="evidence" value="ECO:0007669"/>
    <property type="project" value="InterPro"/>
</dbReference>
<dbReference type="InterPro" id="IPR036322">
    <property type="entry name" value="WD40_repeat_dom_sf"/>
</dbReference>
<dbReference type="Proteomes" id="UP000789396">
    <property type="component" value="Unassembled WGS sequence"/>
</dbReference>